<sequence>MNTLNRYIANQHAYIAEKKKQPLLGFTAPSGKQATWEDIAVTFTSNKGISINLLFNNDNQPHANINSTFSDKDRLDEHTHHLLFAFALDVLKENISNKYKRDKVTTARKFLIALNENIASSSLDEIQNIIDEMKYIQYLSAFFEWLKAHKMLPVSQFPNLTREYKETRAKSGDDAIEAEKSKLPDEKALLALGAIFYDAIPPYHDIKNKENTNSWAALIHPTTSQLDSYVCTMSALAMSSPNRAAAEQVLLTKQRVKAHNEVVNNNINTVYYLNWRGSKGYKDYQNHINAEMAESLDRALHYTALVTEPARVLARFYQNPNLSLKKVLGEFKPSAKNLDALKPNDSKPTNLIQLGFLLGFYDDSDGYARVTCDTKGAIDTTKRKDSPVFIKHITKLLPFDKLEIKSRCPYASLLVGAAVNFKSQLSKYFNGQTEMTVEEFQNHYITTNQQAMSGYNNAKTKRVDYEQALFTYTEKQVSTQQASHFLLVPIESVSAFFDRNIKKAKNGYKTIFERHSFSTGFAITPHQFRHWQNNYLANKGLPHLLITMLSGRKNPEQTLTYIHTTNAQNASVISDILYEKETEEEVQDKVGKRLQSKAQYDDATDNLSPTFVNEVGFCTQDLTLTPCTYMTEFETQCTLCSSSCHIAHDKDAIELLNKDLTIQKHNLKQVQEAINFATSEGMQQWYETHYQNTCMLKSLIEVLSDDSIKEGAIVRFLTRSNVMRITDLETKTVTEHKLSLPDAKEALQAALAATTQTNNVSAKDNFLGFLGSV</sequence>
<keyword evidence="3" id="KW-1185">Reference proteome</keyword>
<accession>A0A1Y6MKK6</accession>
<name>A0A1Y6MKK6_9GAMM</name>
<gene>
    <name evidence="2" type="ORF">PMAL9190_02111</name>
</gene>
<proteinExistence type="predicted"/>
<dbReference type="InterPro" id="IPR013762">
    <property type="entry name" value="Integrase-like_cat_sf"/>
</dbReference>
<dbReference type="RefSeq" id="WP_087845153.1">
    <property type="nucleotide sequence ID" value="NZ_FYAK01000003.1"/>
</dbReference>
<evidence type="ECO:0000313" key="3">
    <source>
        <dbReference type="Proteomes" id="UP000195963"/>
    </source>
</evidence>
<dbReference type="Proteomes" id="UP000195963">
    <property type="component" value="Unassembled WGS sequence"/>
</dbReference>
<reference evidence="3" key="1">
    <citation type="submission" date="2017-06" db="EMBL/GenBank/DDBJ databases">
        <authorList>
            <person name="Rodrigo-Torres L."/>
            <person name="Arahal R.D."/>
            <person name="Lucena T."/>
        </authorList>
    </citation>
    <scope>NUCLEOTIDE SEQUENCE [LARGE SCALE GENOMIC DNA]</scope>
    <source>
        <strain evidence="3">CECT 9190</strain>
    </source>
</reference>
<dbReference type="EMBL" id="FYAK01000003">
    <property type="protein sequence ID" value="SMY35741.1"/>
    <property type="molecule type" value="Genomic_DNA"/>
</dbReference>
<dbReference type="GO" id="GO:0015074">
    <property type="term" value="P:DNA integration"/>
    <property type="evidence" value="ECO:0007669"/>
    <property type="project" value="InterPro"/>
</dbReference>
<dbReference type="GO" id="GO:0006310">
    <property type="term" value="P:DNA recombination"/>
    <property type="evidence" value="ECO:0007669"/>
    <property type="project" value="UniProtKB-KW"/>
</dbReference>
<evidence type="ECO:0000256" key="1">
    <source>
        <dbReference type="ARBA" id="ARBA00023172"/>
    </source>
</evidence>
<dbReference type="GO" id="GO:0003677">
    <property type="term" value="F:DNA binding"/>
    <property type="evidence" value="ECO:0007669"/>
    <property type="project" value="InterPro"/>
</dbReference>
<keyword evidence="1" id="KW-0233">DNA recombination</keyword>
<evidence type="ECO:0008006" key="4">
    <source>
        <dbReference type="Google" id="ProtNLM"/>
    </source>
</evidence>
<protein>
    <recommendedName>
        <fullName evidence="4">Phage integrase family protein</fullName>
    </recommendedName>
</protein>
<dbReference type="AlphaFoldDB" id="A0A1Y6MKK6"/>
<dbReference type="Gene3D" id="1.10.443.10">
    <property type="entry name" value="Intergrase catalytic core"/>
    <property type="match status" value="1"/>
</dbReference>
<dbReference type="SUPFAM" id="SSF56349">
    <property type="entry name" value="DNA breaking-rejoining enzymes"/>
    <property type="match status" value="1"/>
</dbReference>
<organism evidence="2 3">
    <name type="scientific">Photobacterium malacitanum</name>
    <dbReference type="NCBI Taxonomy" id="2204294"/>
    <lineage>
        <taxon>Bacteria</taxon>
        <taxon>Pseudomonadati</taxon>
        <taxon>Pseudomonadota</taxon>
        <taxon>Gammaproteobacteria</taxon>
        <taxon>Vibrionales</taxon>
        <taxon>Vibrionaceae</taxon>
        <taxon>Photobacterium</taxon>
    </lineage>
</organism>
<dbReference type="InterPro" id="IPR011010">
    <property type="entry name" value="DNA_brk_join_enz"/>
</dbReference>
<evidence type="ECO:0000313" key="2">
    <source>
        <dbReference type="EMBL" id="SMY35741.1"/>
    </source>
</evidence>